<gene>
    <name evidence="1" type="ORF">EHQ52_13295</name>
</gene>
<keyword evidence="2" id="KW-1185">Reference proteome</keyword>
<dbReference type="Proteomes" id="UP000297871">
    <property type="component" value="Unassembled WGS sequence"/>
</dbReference>
<reference evidence="1" key="1">
    <citation type="journal article" date="2019" name="PLoS Negl. Trop. Dis.">
        <title>Revisiting the worldwide diversity of Leptospira species in the environment.</title>
        <authorList>
            <person name="Vincent A.T."/>
            <person name="Schiettekatte O."/>
            <person name="Bourhy P."/>
            <person name="Veyrier F.J."/>
            <person name="Picardeau M."/>
        </authorList>
    </citation>
    <scope>NUCLEOTIDE SEQUENCE [LARGE SCALE GENOMIC DNA]</scope>
    <source>
        <strain evidence="1">201800265</strain>
    </source>
</reference>
<sequence>MDNFIKLWFIVVATGQALANNPPSWFPTSASSIDVEQSKAEWDKLDPIKKAEACAIAFASGEKPPVELCAK</sequence>
<proteinExistence type="predicted"/>
<evidence type="ECO:0000313" key="1">
    <source>
        <dbReference type="EMBL" id="TGL35571.1"/>
    </source>
</evidence>
<evidence type="ECO:0000313" key="2">
    <source>
        <dbReference type="Proteomes" id="UP000297871"/>
    </source>
</evidence>
<dbReference type="EMBL" id="RQFY01000004">
    <property type="protein sequence ID" value="TGL35571.1"/>
    <property type="molecule type" value="Genomic_DNA"/>
</dbReference>
<accession>A0A4R9JCB1</accession>
<protein>
    <submittedName>
        <fullName evidence="1">Uncharacterized protein</fullName>
    </submittedName>
</protein>
<comment type="caution">
    <text evidence="1">The sequence shown here is derived from an EMBL/GenBank/DDBJ whole genome shotgun (WGS) entry which is preliminary data.</text>
</comment>
<organism evidence="1 2">
    <name type="scientific">Leptospira koniambonensis</name>
    <dbReference type="NCBI Taxonomy" id="2484950"/>
    <lineage>
        <taxon>Bacteria</taxon>
        <taxon>Pseudomonadati</taxon>
        <taxon>Spirochaetota</taxon>
        <taxon>Spirochaetia</taxon>
        <taxon>Leptospirales</taxon>
        <taxon>Leptospiraceae</taxon>
        <taxon>Leptospira</taxon>
    </lineage>
</organism>
<name>A0A4R9JCB1_9LEPT</name>
<dbReference type="AlphaFoldDB" id="A0A4R9JCB1"/>
<dbReference type="OrthoDB" id="343971at2"/>